<feature type="coiled-coil region" evidence="1">
    <location>
        <begin position="9"/>
        <end position="62"/>
    </location>
</feature>
<evidence type="ECO:0000256" key="1">
    <source>
        <dbReference type="SAM" id="Coils"/>
    </source>
</evidence>
<dbReference type="PANTHER" id="PTHR40619:SF3">
    <property type="entry name" value="FUNGAL STAND N-TERMINAL GOODBYE DOMAIN-CONTAINING PROTEIN"/>
    <property type="match status" value="1"/>
</dbReference>
<dbReference type="AlphaFoldDB" id="A0AAN7Z5E6"/>
<evidence type="ECO:0000313" key="2">
    <source>
        <dbReference type="EMBL" id="KAK5630512.1"/>
    </source>
</evidence>
<keyword evidence="3" id="KW-1185">Reference proteome</keyword>
<comment type="caution">
    <text evidence="2">The sequence shown here is derived from an EMBL/GenBank/DDBJ whole genome shotgun (WGS) entry which is preliminary data.</text>
</comment>
<proteinExistence type="predicted"/>
<reference evidence="2 3" key="1">
    <citation type="submission" date="2023-10" db="EMBL/GenBank/DDBJ databases">
        <title>Draft genome sequence of Xylaria bambusicola isolate GMP-LS, the root and basal stem rot pathogen of sugarcane in Indonesia.</title>
        <authorList>
            <person name="Selvaraj P."/>
            <person name="Muralishankar V."/>
            <person name="Muruganantham S."/>
            <person name="Sp S."/>
            <person name="Haryani S."/>
            <person name="Lau K.J.X."/>
            <person name="Naqvi N.I."/>
        </authorList>
    </citation>
    <scope>NUCLEOTIDE SEQUENCE [LARGE SCALE GENOMIC DNA]</scope>
    <source>
        <strain evidence="2">GMP-LS</strain>
    </source>
</reference>
<evidence type="ECO:0000313" key="3">
    <source>
        <dbReference type="Proteomes" id="UP001305414"/>
    </source>
</evidence>
<gene>
    <name evidence="2" type="ORF">RRF57_006227</name>
</gene>
<accession>A0AAN7Z5E6</accession>
<keyword evidence="1" id="KW-0175">Coiled coil</keyword>
<name>A0AAN7Z5E6_9PEZI</name>
<organism evidence="2 3">
    <name type="scientific">Xylaria bambusicola</name>
    <dbReference type="NCBI Taxonomy" id="326684"/>
    <lineage>
        <taxon>Eukaryota</taxon>
        <taxon>Fungi</taxon>
        <taxon>Dikarya</taxon>
        <taxon>Ascomycota</taxon>
        <taxon>Pezizomycotina</taxon>
        <taxon>Sordariomycetes</taxon>
        <taxon>Xylariomycetidae</taxon>
        <taxon>Xylariales</taxon>
        <taxon>Xylariaceae</taxon>
        <taxon>Xylaria</taxon>
    </lineage>
</organism>
<dbReference type="Proteomes" id="UP001305414">
    <property type="component" value="Unassembled WGS sequence"/>
</dbReference>
<dbReference type="PANTHER" id="PTHR40619">
    <property type="entry name" value="FUNGAL STAND N-TERMINAL GOODBYE DOMAIN-CONTAINING PROTEIN"/>
    <property type="match status" value="1"/>
</dbReference>
<dbReference type="EMBL" id="JAWHQM010000016">
    <property type="protein sequence ID" value="KAK5630512.1"/>
    <property type="molecule type" value="Genomic_DNA"/>
</dbReference>
<sequence>MDQVFSSFNENLKKEREDARKDIEDCINELYREASVSSTAMIAILSGKITNLETELSRQRENYAAQDTAAGRRMFVMMEASWMDSRIAGRTLESANPTRLIGPAPHVQDITPASMTRAQARAHSSTIKLFTIGTEGPGMFSAGKFWLAEDAVFPKLRTWMVENASSRTLWISSPYDKAGTTSARAAALAVVTAAWQAETPLISHFCQRPRPREVRSGMSIVQVGLVGMVYSLIHQLLQFGSEEEILPISEEKMTSLDGSNNSWEASLEVLRVLLDHTPVLMYCVIDGLNDLEWGDTGKGCPQVLDVLFARQRKTGTVFNILLTTAGQSRVLPPRVDPRDRQVTTKTATEVERYGRRIELSSRDQKGPVYAAGRS</sequence>
<protein>
    <submittedName>
        <fullName evidence="2">Uncharacterized protein</fullName>
    </submittedName>
</protein>